<proteinExistence type="predicted"/>
<gene>
    <name evidence="2" type="ORF">AJ78_08692</name>
</gene>
<comment type="caution">
    <text evidence="2">The sequence shown here is derived from an EMBL/GenBank/DDBJ whole genome shotgun (WGS) entry which is preliminary data.</text>
</comment>
<accession>A0A1J9Q1S1</accession>
<dbReference type="Gene3D" id="1.20.1280.140">
    <property type="match status" value="1"/>
</dbReference>
<evidence type="ECO:0000313" key="2">
    <source>
        <dbReference type="EMBL" id="OJD10199.1"/>
    </source>
</evidence>
<dbReference type="PANTHER" id="PTHR38123">
    <property type="entry name" value="CELL WALL SERINE-THREONINE-RICH GALACTOMANNOPROTEIN MP1 (AFU_ORTHOLOGUE AFUA_4G03240)"/>
    <property type="match status" value="1"/>
</dbReference>
<dbReference type="Proteomes" id="UP000182235">
    <property type="component" value="Unassembled WGS sequence"/>
</dbReference>
<dbReference type="EMBL" id="LGRN01000891">
    <property type="protein sequence ID" value="OJD10199.1"/>
    <property type="molecule type" value="Genomic_DNA"/>
</dbReference>
<reference evidence="2 3" key="1">
    <citation type="submission" date="2015-07" db="EMBL/GenBank/DDBJ databases">
        <title>Emmonsia species relationships and genome sequence.</title>
        <authorList>
            <consortium name="The Broad Institute Genomics Platform"/>
            <person name="Cuomo C.A."/>
            <person name="Munoz J.F."/>
            <person name="Imamovic A."/>
            <person name="Priest M.E."/>
            <person name="Young S."/>
            <person name="Clay O.K."/>
            <person name="McEwen J.G."/>
        </authorList>
    </citation>
    <scope>NUCLEOTIDE SEQUENCE [LARGE SCALE GENOMIC DNA]</scope>
    <source>
        <strain evidence="2 3">UAMH 9510</strain>
    </source>
</reference>
<feature type="compositionally biased region" description="Low complexity" evidence="1">
    <location>
        <begin position="156"/>
        <end position="196"/>
    </location>
</feature>
<dbReference type="AlphaFoldDB" id="A0A1J9Q1S1"/>
<dbReference type="STRING" id="1447872.A0A1J9Q1S1"/>
<name>A0A1J9Q1S1_9EURO</name>
<feature type="region of interest" description="Disordered" evidence="1">
    <location>
        <begin position="156"/>
        <end position="198"/>
    </location>
</feature>
<organism evidence="2 3">
    <name type="scientific">Emergomyces pasteurianus Ep9510</name>
    <dbReference type="NCBI Taxonomy" id="1447872"/>
    <lineage>
        <taxon>Eukaryota</taxon>
        <taxon>Fungi</taxon>
        <taxon>Dikarya</taxon>
        <taxon>Ascomycota</taxon>
        <taxon>Pezizomycotina</taxon>
        <taxon>Eurotiomycetes</taxon>
        <taxon>Eurotiomycetidae</taxon>
        <taxon>Onygenales</taxon>
        <taxon>Ajellomycetaceae</taxon>
        <taxon>Emergomyces</taxon>
    </lineage>
</organism>
<feature type="non-terminal residue" evidence="2">
    <location>
        <position position="1"/>
    </location>
</feature>
<keyword evidence="3" id="KW-1185">Reference proteome</keyword>
<dbReference type="GO" id="GO:0005576">
    <property type="term" value="C:extracellular region"/>
    <property type="evidence" value="ECO:0007669"/>
    <property type="project" value="TreeGrafter"/>
</dbReference>
<protein>
    <submittedName>
        <fullName evidence="2">Uncharacterized protein</fullName>
    </submittedName>
</protein>
<evidence type="ECO:0000313" key="3">
    <source>
        <dbReference type="Proteomes" id="UP000182235"/>
    </source>
</evidence>
<evidence type="ECO:0000256" key="1">
    <source>
        <dbReference type="SAM" id="MobiDB-lite"/>
    </source>
</evidence>
<sequence>HELEDYLQLLNNITAPFEDLNEALYCDDNIQAVLNNMTLIVNTLGDGVRHLDKEPPLPLNDAIQLGFSFRLLDNLLEDAIGLFIQVKDWLLGSGIGDQVRSFLATLSAGFTALSFIITEKVAVELKDFMRALSLSLVTIVQRGIDAYRLIPTFSSTTSSSAASTSSTRSATTSTAPTTSRAISSTTSATISSTTSTKQSAPRLARPSVQLHLLVLLAVLPAVLLHRPLPMLA</sequence>
<dbReference type="PANTHER" id="PTHR38123:SF6">
    <property type="entry name" value="CELL WALL SERINE-THREONINE-RICH GALACTOMANNOPROTEIN MP1 (AFU_ORTHOLOGUE AFUA_4G03240)"/>
    <property type="match status" value="1"/>
</dbReference>